<proteinExistence type="predicted"/>
<protein>
    <submittedName>
        <fullName evidence="2">Uncharacterized protein</fullName>
    </submittedName>
</protein>
<name>X1SLK1_9ZZZZ</name>
<feature type="region of interest" description="Disordered" evidence="1">
    <location>
        <begin position="100"/>
        <end position="134"/>
    </location>
</feature>
<gene>
    <name evidence="2" type="ORF">S12H4_18436</name>
</gene>
<comment type="caution">
    <text evidence="2">The sequence shown here is derived from an EMBL/GenBank/DDBJ whole genome shotgun (WGS) entry which is preliminary data.</text>
</comment>
<evidence type="ECO:0000313" key="2">
    <source>
        <dbReference type="EMBL" id="GAI76245.1"/>
    </source>
</evidence>
<feature type="compositionally biased region" description="Basic and acidic residues" evidence="1">
    <location>
        <begin position="111"/>
        <end position="134"/>
    </location>
</feature>
<accession>X1SLK1</accession>
<sequence length="134" mass="14955">HYLVPGCQTGYVNASRKGGIVMLRDKYVLPVVRGEADLLRRLVSEELDRMCQAVDEIIQRVYEVVPMKHTEEAIAEVKAAVLELVRSPLADLEKKLACVEVEPEPEPEPEPEIKPGPEPEIKPEPEPEPAKPKA</sequence>
<feature type="compositionally biased region" description="Acidic residues" evidence="1">
    <location>
        <begin position="101"/>
        <end position="110"/>
    </location>
</feature>
<feature type="non-terminal residue" evidence="2">
    <location>
        <position position="1"/>
    </location>
</feature>
<dbReference type="AlphaFoldDB" id="X1SLK1"/>
<reference evidence="2" key="1">
    <citation type="journal article" date="2014" name="Front. Microbiol.">
        <title>High frequency of phylogenetically diverse reductive dehalogenase-homologous genes in deep subseafloor sedimentary metagenomes.</title>
        <authorList>
            <person name="Kawai M."/>
            <person name="Futagami T."/>
            <person name="Toyoda A."/>
            <person name="Takaki Y."/>
            <person name="Nishi S."/>
            <person name="Hori S."/>
            <person name="Arai W."/>
            <person name="Tsubouchi T."/>
            <person name="Morono Y."/>
            <person name="Uchiyama I."/>
            <person name="Ito T."/>
            <person name="Fujiyama A."/>
            <person name="Inagaki F."/>
            <person name="Takami H."/>
        </authorList>
    </citation>
    <scope>NUCLEOTIDE SEQUENCE</scope>
    <source>
        <strain evidence="2">Expedition CK06-06</strain>
    </source>
</reference>
<organism evidence="2">
    <name type="scientific">marine sediment metagenome</name>
    <dbReference type="NCBI Taxonomy" id="412755"/>
    <lineage>
        <taxon>unclassified sequences</taxon>
        <taxon>metagenomes</taxon>
        <taxon>ecological metagenomes</taxon>
    </lineage>
</organism>
<evidence type="ECO:0000256" key="1">
    <source>
        <dbReference type="SAM" id="MobiDB-lite"/>
    </source>
</evidence>
<dbReference type="EMBL" id="BARW01009104">
    <property type="protein sequence ID" value="GAI76245.1"/>
    <property type="molecule type" value="Genomic_DNA"/>
</dbReference>